<protein>
    <recommendedName>
        <fullName evidence="2">Tfp pilus assembly protein PilX</fullName>
    </recommendedName>
</protein>
<accession>A0A1J5REV8</accession>
<proteinExistence type="predicted"/>
<gene>
    <name evidence="1" type="ORF">GALL_274360</name>
</gene>
<dbReference type="AlphaFoldDB" id="A0A1J5REV8"/>
<reference evidence="1" key="1">
    <citation type="submission" date="2016-10" db="EMBL/GenBank/DDBJ databases">
        <title>Sequence of Gallionella enrichment culture.</title>
        <authorList>
            <person name="Poehlein A."/>
            <person name="Muehling M."/>
            <person name="Daniel R."/>
        </authorList>
    </citation>
    <scope>NUCLEOTIDE SEQUENCE</scope>
</reference>
<evidence type="ECO:0008006" key="2">
    <source>
        <dbReference type="Google" id="ProtNLM"/>
    </source>
</evidence>
<comment type="caution">
    <text evidence="1">The sequence shown here is derived from an EMBL/GenBank/DDBJ whole genome shotgun (WGS) entry which is preliminary data.</text>
</comment>
<organism evidence="1">
    <name type="scientific">mine drainage metagenome</name>
    <dbReference type="NCBI Taxonomy" id="410659"/>
    <lineage>
        <taxon>unclassified sequences</taxon>
        <taxon>metagenomes</taxon>
        <taxon>ecological metagenomes</taxon>
    </lineage>
</organism>
<name>A0A1J5REV8_9ZZZZ</name>
<evidence type="ECO:0000313" key="1">
    <source>
        <dbReference type="EMBL" id="OIQ90644.1"/>
    </source>
</evidence>
<sequence>MCTSQTGSVLFVVLIALLLMFLGALFTFRGALTDTSLTDAFSQRQKNTQASDLALQWVADQITQTSQNNPGQLLETAASGKAWFLSTALSAAPTPGYWVTCIASPTSTDTCAQVSSNNGSAGLPNGATQQAWAFVQPTGRSDSSACGDTQGLVARYYDIWVHTVDSRTNVAVDTESLYKLCLVQ</sequence>
<dbReference type="EMBL" id="MLJW01000284">
    <property type="protein sequence ID" value="OIQ90644.1"/>
    <property type="molecule type" value="Genomic_DNA"/>
</dbReference>